<dbReference type="InterPro" id="IPR036259">
    <property type="entry name" value="MFS_trans_sf"/>
</dbReference>
<keyword evidence="1 5" id="KW-0812">Transmembrane</keyword>
<dbReference type="RefSeq" id="WP_189425844.1">
    <property type="nucleotide sequence ID" value="NZ_BMZE01000002.1"/>
</dbReference>
<evidence type="ECO:0000256" key="3">
    <source>
        <dbReference type="ARBA" id="ARBA00023136"/>
    </source>
</evidence>
<feature type="transmembrane region" description="Helical" evidence="5">
    <location>
        <begin position="295"/>
        <end position="320"/>
    </location>
</feature>
<feature type="transmembrane region" description="Helical" evidence="5">
    <location>
        <begin position="361"/>
        <end position="378"/>
    </location>
</feature>
<feature type="transmembrane region" description="Helical" evidence="5">
    <location>
        <begin position="271"/>
        <end position="289"/>
    </location>
</feature>
<accession>A0A918VUI0</accession>
<evidence type="ECO:0000259" key="6">
    <source>
        <dbReference type="PROSITE" id="PS50850"/>
    </source>
</evidence>
<dbReference type="GO" id="GO:0005886">
    <property type="term" value="C:plasma membrane"/>
    <property type="evidence" value="ECO:0007669"/>
    <property type="project" value="TreeGrafter"/>
</dbReference>
<feature type="transmembrane region" description="Helical" evidence="5">
    <location>
        <begin position="239"/>
        <end position="259"/>
    </location>
</feature>
<keyword evidence="8" id="KW-1185">Reference proteome</keyword>
<dbReference type="InterPro" id="IPR011701">
    <property type="entry name" value="MFS"/>
</dbReference>
<feature type="domain" description="Major facilitator superfamily (MFS) profile" evidence="6">
    <location>
        <begin position="206"/>
        <end position="442"/>
    </location>
</feature>
<sequence length="442" mass="46983">MSTTDTKTPSPLLSVAALLMSVAFLIMGNGLQLMLLPIRGELEGFSEFQIGLLGSGYFLGFVLGCLIGPKIIARAGHIRAFAALVAIASSVALGYPLAVDPILWVVLRLITGFCLSGLYLVVESWLNDRATNETRGTLFSVYVAITFTVIVLGQMTVTLFQPSSFILFSIGSILVSLAAVPVVMTRSTQPPPITFVRFRPVRLFQLSPAGAVSVFMIGLTTGAFWSLAPTFASRLSGSVTTAALFMSAAVLGGALAQWPVGKLSDTFDRRYVIIGLSAFAAFSGVVLSLMPALDILGLIVALLFGAGLLTSYAIATAHVFDYADRSEYVEVSAGLLLLNGLGSTLGPLIASFGMSVAGQQALFWVNAIIQILLIAFVVSRMRRRDTLSEAEKHNFDFATTAPVVMIGEDEEAVMMSDLVVEQPVEQAPEPEPAEAAPDPRGF</sequence>
<protein>
    <submittedName>
        <fullName evidence="7">MFS transporter</fullName>
    </submittedName>
</protein>
<dbReference type="Pfam" id="PF07690">
    <property type="entry name" value="MFS_1"/>
    <property type="match status" value="2"/>
</dbReference>
<dbReference type="PROSITE" id="PS50850">
    <property type="entry name" value="MFS"/>
    <property type="match status" value="1"/>
</dbReference>
<dbReference type="EMBL" id="BMZE01000002">
    <property type="protein sequence ID" value="GHA26825.1"/>
    <property type="molecule type" value="Genomic_DNA"/>
</dbReference>
<feature type="transmembrane region" description="Helical" evidence="5">
    <location>
        <begin position="206"/>
        <end position="227"/>
    </location>
</feature>
<feature type="transmembrane region" description="Helical" evidence="5">
    <location>
        <begin position="48"/>
        <end position="68"/>
    </location>
</feature>
<evidence type="ECO:0000256" key="4">
    <source>
        <dbReference type="SAM" id="MobiDB-lite"/>
    </source>
</evidence>
<keyword evidence="2 5" id="KW-1133">Transmembrane helix</keyword>
<dbReference type="CDD" id="cd17477">
    <property type="entry name" value="MFS_YcaD_like"/>
    <property type="match status" value="1"/>
</dbReference>
<evidence type="ECO:0000313" key="8">
    <source>
        <dbReference type="Proteomes" id="UP000646579"/>
    </source>
</evidence>
<feature type="region of interest" description="Disordered" evidence="4">
    <location>
        <begin position="421"/>
        <end position="442"/>
    </location>
</feature>
<comment type="caution">
    <text evidence="7">The sequence shown here is derived from an EMBL/GenBank/DDBJ whole genome shotgun (WGS) entry which is preliminary data.</text>
</comment>
<name>A0A918VUI0_9HYPH</name>
<dbReference type="SUPFAM" id="SSF103473">
    <property type="entry name" value="MFS general substrate transporter"/>
    <property type="match status" value="1"/>
</dbReference>
<dbReference type="AlphaFoldDB" id="A0A918VUI0"/>
<reference evidence="7" key="2">
    <citation type="submission" date="2020-09" db="EMBL/GenBank/DDBJ databases">
        <authorList>
            <person name="Sun Q."/>
            <person name="Kim S."/>
        </authorList>
    </citation>
    <scope>NUCLEOTIDE SEQUENCE</scope>
    <source>
        <strain evidence="7">KCTC 32437</strain>
    </source>
</reference>
<evidence type="ECO:0000256" key="5">
    <source>
        <dbReference type="SAM" id="Phobius"/>
    </source>
</evidence>
<feature type="transmembrane region" description="Helical" evidence="5">
    <location>
        <begin position="332"/>
        <end position="355"/>
    </location>
</feature>
<dbReference type="GO" id="GO:0022857">
    <property type="term" value="F:transmembrane transporter activity"/>
    <property type="evidence" value="ECO:0007669"/>
    <property type="project" value="InterPro"/>
</dbReference>
<dbReference type="PANTHER" id="PTHR23521">
    <property type="entry name" value="TRANSPORTER MFS SUPERFAMILY"/>
    <property type="match status" value="1"/>
</dbReference>
<dbReference type="InterPro" id="IPR047200">
    <property type="entry name" value="MFS_YcaD-like"/>
</dbReference>
<dbReference type="PANTHER" id="PTHR23521:SF3">
    <property type="entry name" value="MFS TRANSPORTER"/>
    <property type="match status" value="1"/>
</dbReference>
<evidence type="ECO:0000256" key="2">
    <source>
        <dbReference type="ARBA" id="ARBA00022989"/>
    </source>
</evidence>
<evidence type="ECO:0000313" key="7">
    <source>
        <dbReference type="EMBL" id="GHA26825.1"/>
    </source>
</evidence>
<gene>
    <name evidence="7" type="ORF">GCM10007989_23300</name>
</gene>
<evidence type="ECO:0000256" key="1">
    <source>
        <dbReference type="ARBA" id="ARBA00022692"/>
    </source>
</evidence>
<feature type="transmembrane region" description="Helical" evidence="5">
    <location>
        <begin position="105"/>
        <end position="126"/>
    </location>
</feature>
<keyword evidence="3 5" id="KW-0472">Membrane</keyword>
<feature type="transmembrane region" description="Helical" evidence="5">
    <location>
        <begin position="166"/>
        <end position="185"/>
    </location>
</feature>
<reference evidence="7" key="1">
    <citation type="journal article" date="2014" name="Int. J. Syst. Evol. Microbiol.">
        <title>Complete genome sequence of Corynebacterium casei LMG S-19264T (=DSM 44701T), isolated from a smear-ripened cheese.</title>
        <authorList>
            <consortium name="US DOE Joint Genome Institute (JGI-PGF)"/>
            <person name="Walter F."/>
            <person name="Albersmeier A."/>
            <person name="Kalinowski J."/>
            <person name="Ruckert C."/>
        </authorList>
    </citation>
    <scope>NUCLEOTIDE SEQUENCE</scope>
    <source>
        <strain evidence="7">KCTC 32437</strain>
    </source>
</reference>
<dbReference type="Gene3D" id="1.20.1250.20">
    <property type="entry name" value="MFS general substrate transporter like domains"/>
    <property type="match status" value="2"/>
</dbReference>
<dbReference type="InterPro" id="IPR020846">
    <property type="entry name" value="MFS_dom"/>
</dbReference>
<feature type="transmembrane region" description="Helical" evidence="5">
    <location>
        <begin position="138"/>
        <end position="160"/>
    </location>
</feature>
<feature type="transmembrane region" description="Helical" evidence="5">
    <location>
        <begin position="80"/>
        <end position="99"/>
    </location>
</feature>
<feature type="transmembrane region" description="Helical" evidence="5">
    <location>
        <begin position="12"/>
        <end position="36"/>
    </location>
</feature>
<dbReference type="Proteomes" id="UP000646579">
    <property type="component" value="Unassembled WGS sequence"/>
</dbReference>
<organism evidence="7 8">
    <name type="scientific">Devosia pacifica</name>
    <dbReference type="NCBI Taxonomy" id="1335967"/>
    <lineage>
        <taxon>Bacteria</taxon>
        <taxon>Pseudomonadati</taxon>
        <taxon>Pseudomonadota</taxon>
        <taxon>Alphaproteobacteria</taxon>
        <taxon>Hyphomicrobiales</taxon>
        <taxon>Devosiaceae</taxon>
        <taxon>Devosia</taxon>
    </lineage>
</organism>
<proteinExistence type="predicted"/>